<dbReference type="KEGG" id="salf:SMD44_p10250"/>
<dbReference type="Proteomes" id="UP000195880">
    <property type="component" value="Plasmid pMDJK44.1"/>
</dbReference>
<keyword evidence="1" id="KW-0614">Plasmid</keyword>
<gene>
    <name evidence="1" type="ORF">SMD44_p10250</name>
</gene>
<dbReference type="AlphaFoldDB" id="A0A291W5A0"/>
<dbReference type="EMBL" id="CP023976">
    <property type="protein sequence ID" value="ATM24749.1"/>
    <property type="molecule type" value="Genomic_DNA"/>
</dbReference>
<geneLocation type="plasmid" evidence="2">
    <name>pmdjk44.1</name>
</geneLocation>
<keyword evidence="2" id="KW-1185">Reference proteome</keyword>
<reference evidence="1 2" key="1">
    <citation type="submission" date="2017-10" db="EMBL/GenBank/DDBJ databases">
        <title>Streptomyces alboflavus Genome sequencing and assembly.</title>
        <authorList>
            <person name="Wang Y."/>
            <person name="Du B."/>
            <person name="Ding Y."/>
            <person name="Liu H."/>
            <person name="Hou Q."/>
            <person name="Liu K."/>
            <person name="Wang C."/>
            <person name="Yao L."/>
        </authorList>
    </citation>
    <scope>NUCLEOTIDE SEQUENCE [LARGE SCALE GENOMIC DNA]</scope>
    <source>
        <strain evidence="1 2">MDJK44</strain>
        <plasmid evidence="2">Plasmid pmdjk44.1</plasmid>
    </source>
</reference>
<proteinExistence type="predicted"/>
<organism evidence="1 2">
    <name type="scientific">Streptomyces alboflavus</name>
    <dbReference type="NCBI Taxonomy" id="67267"/>
    <lineage>
        <taxon>Bacteria</taxon>
        <taxon>Bacillati</taxon>
        <taxon>Actinomycetota</taxon>
        <taxon>Actinomycetes</taxon>
        <taxon>Kitasatosporales</taxon>
        <taxon>Streptomycetaceae</taxon>
        <taxon>Streptomyces</taxon>
    </lineage>
</organism>
<protein>
    <submittedName>
        <fullName evidence="1">Uncharacterized protein</fullName>
    </submittedName>
</protein>
<evidence type="ECO:0000313" key="2">
    <source>
        <dbReference type="Proteomes" id="UP000195880"/>
    </source>
</evidence>
<accession>A0A291W5A0</accession>
<sequence>MIGSTVFFSAGQFGELGKLHIPRGRAAEFCELAGHCFSQHIIGAAIVETLEDPILQIAVLKLVGEQRCQSCTPY</sequence>
<name>A0A291W5A0_9ACTN</name>
<evidence type="ECO:0000313" key="1">
    <source>
        <dbReference type="EMBL" id="ATM24749.1"/>
    </source>
</evidence>